<reference evidence="1" key="1">
    <citation type="submission" date="2023-06" db="EMBL/GenBank/DDBJ databases">
        <title>Draft Genome Sequences of Representative Paenibacillus Polymyxa, Bacillus cereus, Fictibacillus sp., and Brevibacillus agri Strains Isolated from Amazonian Dark Earth.</title>
        <authorList>
            <person name="Pellegrinetti T.A."/>
            <person name="Cunha I.C.M."/>
            <person name="Chaves M.G."/>
            <person name="Freitas A.S."/>
            <person name="Silva A.V.R."/>
            <person name="Tsai S.M."/>
            <person name="Mendes L.W."/>
        </authorList>
    </citation>
    <scope>NUCLEOTIDE SEQUENCE</scope>
    <source>
        <strain evidence="1">CENA-BCM004</strain>
    </source>
</reference>
<gene>
    <name evidence="1" type="ORF">QYF49_13005</name>
</gene>
<accession>A0ABT8E7S6</accession>
<proteinExistence type="predicted"/>
<dbReference type="RefSeq" id="WP_290400012.1">
    <property type="nucleotide sequence ID" value="NZ_JAUHLN010000002.1"/>
</dbReference>
<name>A0ABT8E7S6_9BACL</name>
<organism evidence="1 2">
    <name type="scientific">Fictibacillus terranigra</name>
    <dbReference type="NCBI Taxonomy" id="3058424"/>
    <lineage>
        <taxon>Bacteria</taxon>
        <taxon>Bacillati</taxon>
        <taxon>Bacillota</taxon>
        <taxon>Bacilli</taxon>
        <taxon>Bacillales</taxon>
        <taxon>Fictibacillaceae</taxon>
        <taxon>Fictibacillus</taxon>
    </lineage>
</organism>
<evidence type="ECO:0000313" key="2">
    <source>
        <dbReference type="Proteomes" id="UP001168694"/>
    </source>
</evidence>
<dbReference type="EMBL" id="JAUHLN010000002">
    <property type="protein sequence ID" value="MDN4073924.1"/>
    <property type="molecule type" value="Genomic_DNA"/>
</dbReference>
<keyword evidence="2" id="KW-1185">Reference proteome</keyword>
<sequence length="98" mass="11119">MKKEKEQVKIELIRKGGQTSIHFRDLPSVLQLLETAAEEGIAKKVEHFHDILAFRSSHAPVGETILSLNKVTNEILFFAPYPFKIMADSLNIAISYEH</sequence>
<dbReference type="Proteomes" id="UP001168694">
    <property type="component" value="Unassembled WGS sequence"/>
</dbReference>
<evidence type="ECO:0000313" key="1">
    <source>
        <dbReference type="EMBL" id="MDN4073924.1"/>
    </source>
</evidence>
<protein>
    <submittedName>
        <fullName evidence="1">Uncharacterized protein</fullName>
    </submittedName>
</protein>
<comment type="caution">
    <text evidence="1">The sequence shown here is derived from an EMBL/GenBank/DDBJ whole genome shotgun (WGS) entry which is preliminary data.</text>
</comment>